<proteinExistence type="predicted"/>
<dbReference type="EMBL" id="JBHSMC010000045">
    <property type="protein sequence ID" value="MFC5467010.1"/>
    <property type="molecule type" value="Genomic_DNA"/>
</dbReference>
<keyword evidence="2" id="KW-1185">Reference proteome</keyword>
<name>A0ABW0LMA0_9BACI</name>
<gene>
    <name evidence="1" type="ORF">ACFPM4_19985</name>
</gene>
<sequence length="134" mass="15977">MSEFESYSFSRLFSNKYIEFFFIQGINNSDNFDEYWDGRSIEVIGYVVIYNNPEKMEKRNLIYVINKCNRNFDNIIKYTKKFVEQMDISEDYFESDSFEINKTDIKGSLVLKPYTEFIKSVIENDIPTSVLDVL</sequence>
<protein>
    <submittedName>
        <fullName evidence="1">Uncharacterized protein</fullName>
    </submittedName>
</protein>
<reference evidence="2" key="1">
    <citation type="journal article" date="2019" name="Int. J. Syst. Evol. Microbiol.">
        <title>The Global Catalogue of Microorganisms (GCM) 10K type strain sequencing project: providing services to taxonomists for standard genome sequencing and annotation.</title>
        <authorList>
            <consortium name="The Broad Institute Genomics Platform"/>
            <consortium name="The Broad Institute Genome Sequencing Center for Infectious Disease"/>
            <person name="Wu L."/>
            <person name="Ma J."/>
        </authorList>
    </citation>
    <scope>NUCLEOTIDE SEQUENCE [LARGE SCALE GENOMIC DNA]</scope>
    <source>
        <strain evidence="2">CGMCC 1.12237</strain>
    </source>
</reference>
<organism evidence="1 2">
    <name type="scientific">Lederbergia graminis</name>
    <dbReference type="NCBI Taxonomy" id="735518"/>
    <lineage>
        <taxon>Bacteria</taxon>
        <taxon>Bacillati</taxon>
        <taxon>Bacillota</taxon>
        <taxon>Bacilli</taxon>
        <taxon>Bacillales</taxon>
        <taxon>Bacillaceae</taxon>
        <taxon>Lederbergia</taxon>
    </lineage>
</organism>
<dbReference type="RefSeq" id="WP_382355811.1">
    <property type="nucleotide sequence ID" value="NZ_JBHSMC010000045.1"/>
</dbReference>
<dbReference type="Proteomes" id="UP001596147">
    <property type="component" value="Unassembled WGS sequence"/>
</dbReference>
<comment type="caution">
    <text evidence="1">The sequence shown here is derived from an EMBL/GenBank/DDBJ whole genome shotgun (WGS) entry which is preliminary data.</text>
</comment>
<evidence type="ECO:0000313" key="2">
    <source>
        <dbReference type="Proteomes" id="UP001596147"/>
    </source>
</evidence>
<accession>A0ABW0LMA0</accession>
<evidence type="ECO:0000313" key="1">
    <source>
        <dbReference type="EMBL" id="MFC5467010.1"/>
    </source>
</evidence>